<protein>
    <submittedName>
        <fullName evidence="1">Uncharacterized protein</fullName>
    </submittedName>
</protein>
<dbReference type="KEGG" id="sin:YN1551_0731"/>
<sequence length="43" mass="4956">MTAKQQQIYDSLKTLSEHKTAMPLSKLSKEELKLLPELREKGI</sequence>
<dbReference type="Proteomes" id="UP000006818">
    <property type="component" value="Chromosome"/>
</dbReference>
<organism evidence="1 2">
    <name type="scientific">Saccharolobus islandicus (strain Y.N.15.51 / Yellowstone #2)</name>
    <name type="common">Sulfolobus islandicus</name>
    <dbReference type="NCBI Taxonomy" id="419942"/>
    <lineage>
        <taxon>Archaea</taxon>
        <taxon>Thermoproteota</taxon>
        <taxon>Thermoprotei</taxon>
        <taxon>Sulfolobales</taxon>
        <taxon>Sulfolobaceae</taxon>
        <taxon>Saccharolobus</taxon>
    </lineage>
</organism>
<evidence type="ECO:0000313" key="2">
    <source>
        <dbReference type="Proteomes" id="UP000006818"/>
    </source>
</evidence>
<dbReference type="EMBL" id="CP001404">
    <property type="protein sequence ID" value="ACP47856.1"/>
    <property type="molecule type" value="Genomic_DNA"/>
</dbReference>
<name>C3NMN6_SACI1</name>
<accession>C3NMN6</accession>
<evidence type="ECO:0000313" key="1">
    <source>
        <dbReference type="EMBL" id="ACP47856.1"/>
    </source>
</evidence>
<proteinExistence type="predicted"/>
<reference evidence="1 2" key="1">
    <citation type="journal article" date="2009" name="Proc. Natl. Acad. Sci. U.S.A.">
        <title>Biogeography of the Sulfolobus islandicus pan-genome.</title>
        <authorList>
            <person name="Reno M.L."/>
            <person name="Held N.L."/>
            <person name="Fields C.J."/>
            <person name="Burke P.V."/>
            <person name="Whitaker R.J."/>
        </authorList>
    </citation>
    <scope>NUCLEOTIDE SEQUENCE [LARGE SCALE GENOMIC DNA]</scope>
    <source>
        <strain evidence="2">Y.N.15.51 / Yellowstone #2</strain>
    </source>
</reference>
<dbReference type="AlphaFoldDB" id="C3NMN6"/>
<gene>
    <name evidence="1" type="ordered locus">YN1551_0731</name>
</gene>
<dbReference type="HOGENOM" id="CLU_3228000_0_0_2"/>